<accession>A0A8B7NV56</accession>
<evidence type="ECO:0000259" key="13">
    <source>
        <dbReference type="PROSITE" id="PS00028"/>
    </source>
</evidence>
<keyword evidence="6" id="KW-0863">Zinc-finger</keyword>
<evidence type="ECO:0000256" key="9">
    <source>
        <dbReference type="ARBA" id="ARBA00038064"/>
    </source>
</evidence>
<dbReference type="PROSITE" id="PS00028">
    <property type="entry name" value="ZINC_FINGER_C2H2_1"/>
    <property type="match status" value="1"/>
</dbReference>
<evidence type="ECO:0000256" key="11">
    <source>
        <dbReference type="ARBA" id="ARBA00065398"/>
    </source>
</evidence>
<keyword evidence="14" id="KW-1185">Reference proteome</keyword>
<dbReference type="GO" id="GO:0003676">
    <property type="term" value="F:nucleic acid binding"/>
    <property type="evidence" value="ECO:0007669"/>
    <property type="project" value="InterPro"/>
</dbReference>
<dbReference type="FunFam" id="3.30.160.60:FF:000299">
    <property type="entry name" value="Zinc finger protein 593"/>
    <property type="match status" value="1"/>
</dbReference>
<dbReference type="AlphaFoldDB" id="A0A8B7NV56"/>
<keyword evidence="8" id="KW-0539">Nucleus</keyword>
<protein>
    <recommendedName>
        <fullName evidence="12">Zinc finger protein 593 homolog</fullName>
    </recommendedName>
</protein>
<organism evidence="14 15">
    <name type="scientific">Hyalella azteca</name>
    <name type="common">Amphipod</name>
    <dbReference type="NCBI Taxonomy" id="294128"/>
    <lineage>
        <taxon>Eukaryota</taxon>
        <taxon>Metazoa</taxon>
        <taxon>Ecdysozoa</taxon>
        <taxon>Arthropoda</taxon>
        <taxon>Crustacea</taxon>
        <taxon>Multicrustacea</taxon>
        <taxon>Malacostraca</taxon>
        <taxon>Eumalacostraca</taxon>
        <taxon>Peracarida</taxon>
        <taxon>Amphipoda</taxon>
        <taxon>Senticaudata</taxon>
        <taxon>Talitrida</taxon>
        <taxon>Talitroidea</taxon>
        <taxon>Hyalellidae</taxon>
        <taxon>Hyalella</taxon>
    </lineage>
</organism>
<keyword evidence="4" id="KW-0690">Ribosome biogenesis</keyword>
<comment type="similarity">
    <text evidence="9">Belongs to the ZNF593/BUD20 C2H2-type zinc-finger protein family.</text>
</comment>
<dbReference type="Gene3D" id="3.30.160.60">
    <property type="entry name" value="Classic Zinc Finger"/>
    <property type="match status" value="1"/>
</dbReference>
<dbReference type="PANTHER" id="PTHR46095">
    <property type="entry name" value="ZINC FINGER PROTEIN 593"/>
    <property type="match status" value="1"/>
</dbReference>
<dbReference type="GO" id="GO:0005737">
    <property type="term" value="C:cytoplasm"/>
    <property type="evidence" value="ECO:0007669"/>
    <property type="project" value="UniProtKB-SubCell"/>
</dbReference>
<evidence type="ECO:0000256" key="5">
    <source>
        <dbReference type="ARBA" id="ARBA00022723"/>
    </source>
</evidence>
<evidence type="ECO:0000256" key="4">
    <source>
        <dbReference type="ARBA" id="ARBA00022517"/>
    </source>
</evidence>
<dbReference type="SMART" id="SM00451">
    <property type="entry name" value="ZnF_U1"/>
    <property type="match status" value="1"/>
</dbReference>
<evidence type="ECO:0000256" key="12">
    <source>
        <dbReference type="ARBA" id="ARBA00068297"/>
    </source>
</evidence>
<keyword evidence="5" id="KW-0479">Metal-binding</keyword>
<dbReference type="OrthoDB" id="24683at2759"/>
<evidence type="ECO:0000256" key="3">
    <source>
        <dbReference type="ARBA" id="ARBA00022490"/>
    </source>
</evidence>
<dbReference type="SUPFAM" id="SSF57667">
    <property type="entry name" value="beta-beta-alpha zinc fingers"/>
    <property type="match status" value="1"/>
</dbReference>
<dbReference type="InterPro" id="IPR051879">
    <property type="entry name" value="C2H2-ZF_Maturation_Protein"/>
</dbReference>
<dbReference type="InterPro" id="IPR013087">
    <property type="entry name" value="Znf_C2H2_type"/>
</dbReference>
<proteinExistence type="inferred from homology"/>
<dbReference type="GO" id="GO:0005634">
    <property type="term" value="C:nucleus"/>
    <property type="evidence" value="ECO:0007669"/>
    <property type="project" value="UniProtKB-SubCell"/>
</dbReference>
<keyword evidence="7" id="KW-0862">Zinc</keyword>
<feature type="domain" description="C2H2-type" evidence="13">
    <location>
        <begin position="66"/>
        <end position="88"/>
    </location>
</feature>
<dbReference type="KEGG" id="hazt:108674208"/>
<comment type="subcellular location">
    <subcellularLocation>
        <location evidence="2">Cytoplasm</location>
    </subcellularLocation>
    <subcellularLocation>
        <location evidence="1">Nucleus</location>
    </subcellularLocation>
</comment>
<evidence type="ECO:0000256" key="10">
    <source>
        <dbReference type="ARBA" id="ARBA00057732"/>
    </source>
</evidence>
<evidence type="ECO:0000256" key="6">
    <source>
        <dbReference type="ARBA" id="ARBA00022771"/>
    </source>
</evidence>
<dbReference type="GO" id="GO:0042254">
    <property type="term" value="P:ribosome biogenesis"/>
    <property type="evidence" value="ECO:0007669"/>
    <property type="project" value="UniProtKB-KW"/>
</dbReference>
<dbReference type="GO" id="GO:0008270">
    <property type="term" value="F:zinc ion binding"/>
    <property type="evidence" value="ECO:0007669"/>
    <property type="project" value="UniProtKB-KW"/>
</dbReference>
<dbReference type="InterPro" id="IPR003604">
    <property type="entry name" value="Matrin/U1-like-C_Znf_C2H2"/>
</dbReference>
<evidence type="ECO:0000256" key="1">
    <source>
        <dbReference type="ARBA" id="ARBA00004123"/>
    </source>
</evidence>
<name>A0A8B7NV56_HYAAZ</name>
<dbReference type="PANTHER" id="PTHR46095:SF1">
    <property type="entry name" value="ZINC FINGER PROTEIN 593"/>
    <property type="match status" value="1"/>
</dbReference>
<dbReference type="RefSeq" id="XP_018017628.1">
    <property type="nucleotide sequence ID" value="XM_018162139.2"/>
</dbReference>
<dbReference type="InterPro" id="IPR036236">
    <property type="entry name" value="Znf_C2H2_sf"/>
</dbReference>
<comment type="function">
    <text evidence="10">Involved in pre-60S ribosomal particles maturation by promoting the nuclear export of the 60S ribosome.</text>
</comment>
<evidence type="ECO:0000256" key="8">
    <source>
        <dbReference type="ARBA" id="ARBA00023242"/>
    </source>
</evidence>
<sequence length="179" mass="20994">MGHITGRRKGNKKKVNRNLGKRWKTKYWRTTKDIDQIDDDLAPHKAYDFLNQKADAEKPGAGQNYCIHCGIYFINIETLELHLRTRKHKKRVRELQLEPHTQDEADRAAGMGNFLMPEERIVRDLQIGDQVRDQGYIAEQDEEKMEEIKRNMSTDEPKRKKRKTSMFIEVKSKAAAITL</sequence>
<reference evidence="15" key="1">
    <citation type="submission" date="2025-08" db="UniProtKB">
        <authorList>
            <consortium name="RefSeq"/>
        </authorList>
    </citation>
    <scope>IDENTIFICATION</scope>
    <source>
        <tissue evidence="15">Whole organism</tissue>
    </source>
</reference>
<dbReference type="Pfam" id="PF12171">
    <property type="entry name" value="zf-C2H2_jaz"/>
    <property type="match status" value="1"/>
</dbReference>
<evidence type="ECO:0000313" key="14">
    <source>
        <dbReference type="Proteomes" id="UP000694843"/>
    </source>
</evidence>
<dbReference type="InterPro" id="IPR022755">
    <property type="entry name" value="Znf_C2H2_jaz"/>
</dbReference>
<evidence type="ECO:0000256" key="2">
    <source>
        <dbReference type="ARBA" id="ARBA00004496"/>
    </source>
</evidence>
<dbReference type="GO" id="GO:0043021">
    <property type="term" value="F:ribonucleoprotein complex binding"/>
    <property type="evidence" value="ECO:0007669"/>
    <property type="project" value="UniProtKB-ARBA"/>
</dbReference>
<evidence type="ECO:0000256" key="7">
    <source>
        <dbReference type="ARBA" id="ARBA00022833"/>
    </source>
</evidence>
<dbReference type="Proteomes" id="UP000694843">
    <property type="component" value="Unplaced"/>
</dbReference>
<comment type="subunit">
    <text evidence="11">Associates with pre-60S ribosomal particles; released from the pre-60S particle very early in the cytoplasm.</text>
</comment>
<dbReference type="GeneID" id="108674208"/>
<dbReference type="OMA" id="EPHTQDE"/>
<keyword evidence="3" id="KW-0963">Cytoplasm</keyword>
<evidence type="ECO:0000313" key="15">
    <source>
        <dbReference type="RefSeq" id="XP_018017628.1"/>
    </source>
</evidence>
<gene>
    <name evidence="15" type="primary">LOC108674208</name>
</gene>